<gene>
    <name evidence="2" type="ORF">UFOVP1024_41</name>
    <name evidence="1" type="ORF">UFOVP949_20</name>
</gene>
<evidence type="ECO:0000313" key="2">
    <source>
        <dbReference type="EMBL" id="CAB4179145.1"/>
    </source>
</evidence>
<dbReference type="EMBL" id="LR796893">
    <property type="protein sequence ID" value="CAB4173032.1"/>
    <property type="molecule type" value="Genomic_DNA"/>
</dbReference>
<reference evidence="1" key="1">
    <citation type="submission" date="2020-05" db="EMBL/GenBank/DDBJ databases">
        <authorList>
            <person name="Chiriac C."/>
            <person name="Salcher M."/>
            <person name="Ghai R."/>
            <person name="Kavagutti S V."/>
        </authorList>
    </citation>
    <scope>NUCLEOTIDE SEQUENCE</scope>
</reference>
<dbReference type="EMBL" id="LR796976">
    <property type="protein sequence ID" value="CAB4179145.1"/>
    <property type="molecule type" value="Genomic_DNA"/>
</dbReference>
<protein>
    <submittedName>
        <fullName evidence="1">Uncharacterized protein</fullName>
    </submittedName>
</protein>
<evidence type="ECO:0000313" key="1">
    <source>
        <dbReference type="EMBL" id="CAB4173032.1"/>
    </source>
</evidence>
<sequence>MGVAGWFARELWTAVQDLKTDLSKLPTIYVARQDYKDDMREVKEMLGKIFDRLENKVDK</sequence>
<accession>A0A6J5PPB7</accession>
<proteinExistence type="predicted"/>
<organism evidence="1">
    <name type="scientific">uncultured Caudovirales phage</name>
    <dbReference type="NCBI Taxonomy" id="2100421"/>
    <lineage>
        <taxon>Viruses</taxon>
        <taxon>Duplodnaviria</taxon>
        <taxon>Heunggongvirae</taxon>
        <taxon>Uroviricota</taxon>
        <taxon>Caudoviricetes</taxon>
        <taxon>Peduoviridae</taxon>
        <taxon>Maltschvirus</taxon>
        <taxon>Maltschvirus maltsch</taxon>
    </lineage>
</organism>
<name>A0A6J5PPB7_9CAUD</name>